<keyword evidence="1" id="KW-0677">Repeat</keyword>
<proteinExistence type="predicted"/>
<sequence length="295" mass="32090">MSFRLEMLQVARLAPKVLGESAELVERFLRSRFSAEGGFLDRNEKPDLYYTVFGLEGLQALSVDATTLPDIRPWLKPFGDGAGQDFVHLCCLARCWANAGMDDFPAAAREALAARIEAYRCPDGGYHQAPKRAKGSAYGCLLAWGAYQDLGGMPPEPWRLAECMGGLRTPDGAWSNEPGIPVGSTTATAAMVALHRHMDMPPPPEAVDWLMRQCLPAGGFLALPAAPLPDLLSTAVALHALDAVQADFTRLKEPCLDFVDSLWDATGGFHGNWTDDMLDCEYTYYGLLALGHLSL</sequence>
<evidence type="ECO:0000313" key="4">
    <source>
        <dbReference type="Proteomes" id="UP000590740"/>
    </source>
</evidence>
<dbReference type="InterPro" id="IPR001330">
    <property type="entry name" value="Prenyltrans"/>
</dbReference>
<gene>
    <name evidence="3" type="ORF">HNQ65_001604</name>
</gene>
<organism evidence="3 4">
    <name type="scientific">Prosthecobacter vanneervenii</name>
    <dbReference type="NCBI Taxonomy" id="48466"/>
    <lineage>
        <taxon>Bacteria</taxon>
        <taxon>Pseudomonadati</taxon>
        <taxon>Verrucomicrobiota</taxon>
        <taxon>Verrucomicrobiia</taxon>
        <taxon>Verrucomicrobiales</taxon>
        <taxon>Verrucomicrobiaceae</taxon>
        <taxon>Prosthecobacter</taxon>
    </lineage>
</organism>
<dbReference type="RefSeq" id="WP_184338955.1">
    <property type="nucleotide sequence ID" value="NZ_JACHIG010000002.1"/>
</dbReference>
<dbReference type="Proteomes" id="UP000590740">
    <property type="component" value="Unassembled WGS sequence"/>
</dbReference>
<dbReference type="SUPFAM" id="SSF48239">
    <property type="entry name" value="Terpenoid cyclases/Protein prenyltransferases"/>
    <property type="match status" value="1"/>
</dbReference>
<dbReference type="Gene3D" id="1.50.10.20">
    <property type="match status" value="1"/>
</dbReference>
<accession>A0A7W7Y9F6</accession>
<dbReference type="GO" id="GO:0016740">
    <property type="term" value="F:transferase activity"/>
    <property type="evidence" value="ECO:0007669"/>
    <property type="project" value="UniProtKB-KW"/>
</dbReference>
<evidence type="ECO:0000313" key="3">
    <source>
        <dbReference type="EMBL" id="MBB5032036.1"/>
    </source>
</evidence>
<dbReference type="EMBL" id="JACHIG010000002">
    <property type="protein sequence ID" value="MBB5032036.1"/>
    <property type="molecule type" value="Genomic_DNA"/>
</dbReference>
<feature type="domain" description="Prenyltransferase alpha-alpha toroid" evidence="2">
    <location>
        <begin position="23"/>
        <end position="74"/>
    </location>
</feature>
<comment type="caution">
    <text evidence="3">The sequence shown here is derived from an EMBL/GenBank/DDBJ whole genome shotgun (WGS) entry which is preliminary data.</text>
</comment>
<evidence type="ECO:0000256" key="1">
    <source>
        <dbReference type="ARBA" id="ARBA00022737"/>
    </source>
</evidence>
<feature type="domain" description="Prenyltransferase alpha-alpha toroid" evidence="2">
    <location>
        <begin position="198"/>
        <end position="288"/>
    </location>
</feature>
<keyword evidence="4" id="KW-1185">Reference proteome</keyword>
<reference evidence="3 4" key="1">
    <citation type="submission" date="2020-08" db="EMBL/GenBank/DDBJ databases">
        <title>Genomic Encyclopedia of Type Strains, Phase IV (KMG-IV): sequencing the most valuable type-strain genomes for metagenomic binning, comparative biology and taxonomic classification.</title>
        <authorList>
            <person name="Goeker M."/>
        </authorList>
    </citation>
    <scope>NUCLEOTIDE SEQUENCE [LARGE SCALE GENOMIC DNA]</scope>
    <source>
        <strain evidence="3 4">DSM 12252</strain>
    </source>
</reference>
<dbReference type="AlphaFoldDB" id="A0A7W7Y9F6"/>
<protein>
    <submittedName>
        <fullName evidence="3">Prenyltransferase beta subunit</fullName>
    </submittedName>
</protein>
<dbReference type="InterPro" id="IPR008930">
    <property type="entry name" value="Terpenoid_cyclase/PrenylTrfase"/>
</dbReference>
<name>A0A7W7Y9F6_9BACT</name>
<evidence type="ECO:0000259" key="2">
    <source>
        <dbReference type="Pfam" id="PF00432"/>
    </source>
</evidence>
<dbReference type="Pfam" id="PF00432">
    <property type="entry name" value="Prenyltrans"/>
    <property type="match status" value="2"/>
</dbReference>
<keyword evidence="3" id="KW-0808">Transferase</keyword>